<evidence type="ECO:0000256" key="7">
    <source>
        <dbReference type="ARBA" id="ARBA00022833"/>
    </source>
</evidence>
<feature type="coiled-coil region" evidence="11">
    <location>
        <begin position="429"/>
        <end position="487"/>
    </location>
</feature>
<keyword evidence="4" id="KW-0547">Nucleotide-binding</keyword>
<feature type="domain" description="Rad50/SbcC-type AAA" evidence="13">
    <location>
        <begin position="5"/>
        <end position="200"/>
    </location>
</feature>
<keyword evidence="7" id="KW-0862">Zinc</keyword>
<feature type="coiled-coil region" evidence="11">
    <location>
        <begin position="181"/>
        <end position="287"/>
    </location>
</feature>
<dbReference type="GO" id="GO:0004527">
    <property type="term" value="F:exonuclease activity"/>
    <property type="evidence" value="ECO:0007669"/>
    <property type="project" value="UniProtKB-KW"/>
</dbReference>
<comment type="similarity">
    <text evidence="1 11">Belongs to the SMC family. SbcC subfamily.</text>
</comment>
<dbReference type="GO" id="GO:0005524">
    <property type="term" value="F:ATP binding"/>
    <property type="evidence" value="ECO:0007669"/>
    <property type="project" value="UniProtKB-KW"/>
</dbReference>
<feature type="domain" description="Zinc-hook" evidence="12">
    <location>
        <begin position="478"/>
        <end position="524"/>
    </location>
</feature>
<dbReference type="SUPFAM" id="SSF75712">
    <property type="entry name" value="Rad50 coiled-coil Zn hook"/>
    <property type="match status" value="1"/>
</dbReference>
<evidence type="ECO:0000256" key="2">
    <source>
        <dbReference type="ARBA" id="ARBA00011322"/>
    </source>
</evidence>
<dbReference type="AlphaFoldDB" id="A0A928W0U0"/>
<dbReference type="PANTHER" id="PTHR32114:SF2">
    <property type="entry name" value="ABC TRANSPORTER ABCH.3"/>
    <property type="match status" value="1"/>
</dbReference>
<gene>
    <name evidence="11 14" type="primary">sbcC</name>
    <name evidence="14" type="ORF">IQ235_16750</name>
</gene>
<dbReference type="InterPro" id="IPR038729">
    <property type="entry name" value="Rad50/SbcC_AAA"/>
</dbReference>
<evidence type="ECO:0000259" key="13">
    <source>
        <dbReference type="Pfam" id="PF13476"/>
    </source>
</evidence>
<keyword evidence="10" id="KW-0234">DNA repair</keyword>
<evidence type="ECO:0000256" key="6">
    <source>
        <dbReference type="ARBA" id="ARBA00022801"/>
    </source>
</evidence>
<evidence type="ECO:0000256" key="3">
    <source>
        <dbReference type="ARBA" id="ARBA00022723"/>
    </source>
</evidence>
<sequence length="1005" mass="115526">MIPHQLQLKNFFSYREATLDFTGLHTACICGANGAGKSSLLEAIAWSIWGKSRAASEDDAIHIGEKEVRVDFTFQSQGQICRVIRSRRRGQSSSLEFQVETPTGFRSLTAKGLRATQQKLLDHLKLDYDTFINSAYLRQGRADEFMLRSPSERKQILADLLKLDLYDELSKKANSMANQTTGQEKLLLQNLETLKEQLQQESEIATELARTQTHLDELQQVQEGDRATLTQLQAQQNQRQGWQQQLDWYRQQGENRQRESQRQQQELTDARQRQQELSQLLEQETEIDCGYAQFQQLQGQEEVFSQKFNALQDARTHLEGVREQLTQQANDYQQQQQGTIAELEALDRQAGDLARILAQSAQVEAGLKELQTARDRLQTLDRLQAEVAPLMQRRLQLQGELDRATARLNARLEQIQAQQIALGNPDTQTAQLQSALAELGEQISELEKKQVHQQRVREKGLERRSFLDRLKAHQRDYEANIEEFDRKIKMLQVPDAQCPLCDRPLDEHHWDLVAQKHQEQHRDIMGQLWVVKEQLAVSELEIQVLRQEYGQLSHELAGYDALRERRGQLQAQLDASDRDRSTLEGLAAEQIEIERSLEVGDYAVEVRSELEELNRTVDRLDYDEKNHALARGAVDRLRWAQIKDAELRSAKTQQAKIDERRPELVAHSRYLEQQLDRLHAESELARQRADLERYIANLDYNLTEHSQVRGALREAQVWVRKAEELRGAKQESPRVQQRIGGLMESVQQYDRDAETARSQMAAMRTQLERTPDRIVDIQTLEGKIQQRRRELDGAIAEYGRLQQQQQQLETLQTEYEQRQRQLQAIRRQSRVYRELSQAFGKNGIQALTIENVLPELEGETNRILSRLSANQLHVRFVTQRASKGSKKKTKLIDTLDILIADARGTRPYETYSGGEAFRINFAIRLALAKLLAGRSGTALQLLIIDEGFGTQDDRGCERLVAAINAISSDFACILAVTHIPHLKEAFQARIEVQKMENGSQLHLSI</sequence>
<name>A0A928W0U0_9CYAN</name>
<evidence type="ECO:0000259" key="12">
    <source>
        <dbReference type="Pfam" id="PF04423"/>
    </source>
</evidence>
<keyword evidence="8" id="KW-0067">ATP-binding</keyword>
<feature type="coiled-coil region" evidence="11">
    <location>
        <begin position="746"/>
        <end position="828"/>
    </location>
</feature>
<evidence type="ECO:0000256" key="1">
    <source>
        <dbReference type="ARBA" id="ARBA00006930"/>
    </source>
</evidence>
<evidence type="ECO:0000256" key="9">
    <source>
        <dbReference type="ARBA" id="ARBA00023054"/>
    </source>
</evidence>
<dbReference type="NCBIfam" id="TIGR00618">
    <property type="entry name" value="sbcc"/>
    <property type="match status" value="1"/>
</dbReference>
<evidence type="ECO:0000256" key="8">
    <source>
        <dbReference type="ARBA" id="ARBA00022840"/>
    </source>
</evidence>
<dbReference type="Pfam" id="PF04423">
    <property type="entry name" value="Rad50_zn_hook"/>
    <property type="match status" value="1"/>
</dbReference>
<dbReference type="InterPro" id="IPR013134">
    <property type="entry name" value="Zn_hook_RAD50"/>
</dbReference>
<dbReference type="InterPro" id="IPR004592">
    <property type="entry name" value="SbcC_gammaproteobac_type"/>
</dbReference>
<reference evidence="14" key="1">
    <citation type="submission" date="2020-10" db="EMBL/GenBank/DDBJ databases">
        <authorList>
            <person name="Castelo-Branco R."/>
            <person name="Eusebio N."/>
            <person name="Adriana R."/>
            <person name="Vieira A."/>
            <person name="Brugerolle De Fraissinette N."/>
            <person name="Rezende De Castro R."/>
            <person name="Schneider M.P."/>
            <person name="Vasconcelos V."/>
            <person name="Leao P.N."/>
        </authorList>
    </citation>
    <scope>NUCLEOTIDE SEQUENCE</scope>
    <source>
        <strain evidence="14">LEGE 11467</strain>
    </source>
</reference>
<accession>A0A928W0U0</accession>
<keyword evidence="6 11" id="KW-0378">Hydrolase</keyword>
<dbReference type="GO" id="GO:0006310">
    <property type="term" value="P:DNA recombination"/>
    <property type="evidence" value="ECO:0007669"/>
    <property type="project" value="UniProtKB-KW"/>
</dbReference>
<dbReference type="InterPro" id="IPR027417">
    <property type="entry name" value="P-loop_NTPase"/>
</dbReference>
<evidence type="ECO:0000313" key="14">
    <source>
        <dbReference type="EMBL" id="MBE9042422.1"/>
    </source>
</evidence>
<dbReference type="GO" id="GO:0046872">
    <property type="term" value="F:metal ion binding"/>
    <property type="evidence" value="ECO:0007669"/>
    <property type="project" value="UniProtKB-KW"/>
</dbReference>
<keyword evidence="11 14" id="KW-0269">Exonuclease</keyword>
<keyword evidence="15" id="KW-1185">Reference proteome</keyword>
<dbReference type="GO" id="GO:0006302">
    <property type="term" value="P:double-strand break repair"/>
    <property type="evidence" value="ECO:0007669"/>
    <property type="project" value="InterPro"/>
</dbReference>
<dbReference type="RefSeq" id="WP_264322583.1">
    <property type="nucleotide sequence ID" value="NZ_JADEXN010000353.1"/>
</dbReference>
<dbReference type="Pfam" id="PF13558">
    <property type="entry name" value="SbcC_Walker_B"/>
    <property type="match status" value="1"/>
</dbReference>
<evidence type="ECO:0000256" key="10">
    <source>
        <dbReference type="ARBA" id="ARBA00023204"/>
    </source>
</evidence>
<keyword evidence="11" id="KW-0233">DNA recombination</keyword>
<keyword evidence="9 11" id="KW-0175">Coiled coil</keyword>
<evidence type="ECO:0000256" key="4">
    <source>
        <dbReference type="ARBA" id="ARBA00022741"/>
    </source>
</evidence>
<proteinExistence type="inferred from homology"/>
<dbReference type="GO" id="GO:0016887">
    <property type="term" value="F:ATP hydrolysis activity"/>
    <property type="evidence" value="ECO:0007669"/>
    <property type="project" value="InterPro"/>
</dbReference>
<evidence type="ECO:0000256" key="5">
    <source>
        <dbReference type="ARBA" id="ARBA00022763"/>
    </source>
</evidence>
<dbReference type="GO" id="GO:0004519">
    <property type="term" value="F:endonuclease activity"/>
    <property type="evidence" value="ECO:0007669"/>
    <property type="project" value="UniProtKB-KW"/>
</dbReference>
<comment type="caution">
    <text evidence="14">The sequence shown here is derived from an EMBL/GenBank/DDBJ whole genome shotgun (WGS) entry which is preliminary data.</text>
</comment>
<comment type="function">
    <text evidence="11">SbcCD cleaves DNA hairpin structures. These structures can inhibit DNA replication and are intermediates in certain DNA recombination reactions. The complex acts as a 3'-&gt;5' double strand exonuclease that can open hairpins. It also has a 5' single-strand endonuclease activity.</text>
</comment>
<dbReference type="Gene3D" id="1.10.287.510">
    <property type="entry name" value="Helix hairpin bin"/>
    <property type="match status" value="1"/>
</dbReference>
<organism evidence="14 15">
    <name type="scientific">Zarconia navalis LEGE 11467</name>
    <dbReference type="NCBI Taxonomy" id="1828826"/>
    <lineage>
        <taxon>Bacteria</taxon>
        <taxon>Bacillati</taxon>
        <taxon>Cyanobacteriota</taxon>
        <taxon>Cyanophyceae</taxon>
        <taxon>Oscillatoriophycideae</taxon>
        <taxon>Oscillatoriales</taxon>
        <taxon>Oscillatoriales incertae sedis</taxon>
        <taxon>Zarconia</taxon>
        <taxon>Zarconia navalis</taxon>
    </lineage>
</organism>
<comment type="subunit">
    <text evidence="2 11">Heterodimer of SbcC and SbcD.</text>
</comment>
<dbReference type="Pfam" id="PF13476">
    <property type="entry name" value="AAA_23"/>
    <property type="match status" value="1"/>
</dbReference>
<evidence type="ECO:0000256" key="11">
    <source>
        <dbReference type="RuleBase" id="RU363070"/>
    </source>
</evidence>
<dbReference type="PANTHER" id="PTHR32114">
    <property type="entry name" value="ABC TRANSPORTER ABCH.3"/>
    <property type="match status" value="1"/>
</dbReference>
<protein>
    <recommendedName>
        <fullName evidence="11">Nuclease SbcCD subunit C</fullName>
    </recommendedName>
</protein>
<evidence type="ECO:0000313" key="15">
    <source>
        <dbReference type="Proteomes" id="UP000621799"/>
    </source>
</evidence>
<keyword evidence="11" id="KW-0255">Endonuclease</keyword>
<keyword evidence="11" id="KW-0540">Nuclease</keyword>
<dbReference type="GO" id="GO:0006260">
    <property type="term" value="P:DNA replication"/>
    <property type="evidence" value="ECO:0007669"/>
    <property type="project" value="UniProtKB-KW"/>
</dbReference>
<keyword evidence="3" id="KW-0479">Metal-binding</keyword>
<keyword evidence="11" id="KW-0235">DNA replication</keyword>
<dbReference type="SUPFAM" id="SSF52540">
    <property type="entry name" value="P-loop containing nucleoside triphosphate hydrolases"/>
    <property type="match status" value="2"/>
</dbReference>
<feature type="coiled-coil region" evidence="11">
    <location>
        <begin position="315"/>
        <end position="349"/>
    </location>
</feature>
<dbReference type="Gene3D" id="3.40.50.300">
    <property type="entry name" value="P-loop containing nucleotide triphosphate hydrolases"/>
    <property type="match status" value="2"/>
</dbReference>
<dbReference type="EMBL" id="JADEXN010000353">
    <property type="protein sequence ID" value="MBE9042422.1"/>
    <property type="molecule type" value="Genomic_DNA"/>
</dbReference>
<dbReference type="Proteomes" id="UP000621799">
    <property type="component" value="Unassembled WGS sequence"/>
</dbReference>
<keyword evidence="5" id="KW-0227">DNA damage</keyword>